<evidence type="ECO:0000313" key="1">
    <source>
        <dbReference type="EMBL" id="MFC5546565.1"/>
    </source>
</evidence>
<name>A0ABW0RSP7_9GAMM</name>
<dbReference type="SUPFAM" id="SSF54631">
    <property type="entry name" value="CBS-domain pair"/>
    <property type="match status" value="1"/>
</dbReference>
<dbReference type="InterPro" id="IPR046342">
    <property type="entry name" value="CBS_dom_sf"/>
</dbReference>
<organism evidence="1 2">
    <name type="scientific">Marinobacter koreensis</name>
    <dbReference type="NCBI Taxonomy" id="335974"/>
    <lineage>
        <taxon>Bacteria</taxon>
        <taxon>Pseudomonadati</taxon>
        <taxon>Pseudomonadota</taxon>
        <taxon>Gammaproteobacteria</taxon>
        <taxon>Pseudomonadales</taxon>
        <taxon>Marinobacteraceae</taxon>
        <taxon>Marinobacter</taxon>
    </lineage>
</organism>
<comment type="caution">
    <text evidence="1">The sequence shown here is derived from an EMBL/GenBank/DDBJ whole genome shotgun (WGS) entry which is preliminary data.</text>
</comment>
<evidence type="ECO:0000313" key="2">
    <source>
        <dbReference type="Proteomes" id="UP001596055"/>
    </source>
</evidence>
<dbReference type="Proteomes" id="UP001596055">
    <property type="component" value="Unassembled WGS sequence"/>
</dbReference>
<reference evidence="2" key="1">
    <citation type="journal article" date="2019" name="Int. J. Syst. Evol. Microbiol.">
        <title>The Global Catalogue of Microorganisms (GCM) 10K type strain sequencing project: providing services to taxonomists for standard genome sequencing and annotation.</title>
        <authorList>
            <consortium name="The Broad Institute Genomics Platform"/>
            <consortium name="The Broad Institute Genome Sequencing Center for Infectious Disease"/>
            <person name="Wu L."/>
            <person name="Ma J."/>
        </authorList>
    </citation>
    <scope>NUCLEOTIDE SEQUENCE [LARGE SCALE GENOMIC DNA]</scope>
    <source>
        <strain evidence="2">CGMCC 4.1799</strain>
    </source>
</reference>
<sequence length="199" mass="22081">MNSLFSALPVQDLTRTSAISTAKPLAHIGPDDAAVHLLTDFAEQKPSSLSSGMPVTEARLWMRLADTPIKLVENQAGDCIGILTIQDVNGKKPMMVANRQGAALRDIHVRDIMRPLSEIPAIHYRDLRAATVGDLVSTFQEVHEEYLMVLDDDRQHPGQTYLRGLLVARELASRLELTIDLEHRATKFYEIVNVVQGGF</sequence>
<evidence type="ECO:0008006" key="3">
    <source>
        <dbReference type="Google" id="ProtNLM"/>
    </source>
</evidence>
<gene>
    <name evidence="1" type="ORF">ACFPQA_15985</name>
</gene>
<dbReference type="EMBL" id="JBHSNL010000006">
    <property type="protein sequence ID" value="MFC5546565.1"/>
    <property type="molecule type" value="Genomic_DNA"/>
</dbReference>
<keyword evidence="2" id="KW-1185">Reference proteome</keyword>
<dbReference type="RefSeq" id="WP_008940332.1">
    <property type="nucleotide sequence ID" value="NZ_JAKZAJ010000004.1"/>
</dbReference>
<proteinExistence type="predicted"/>
<accession>A0ABW0RSP7</accession>
<protein>
    <recommendedName>
        <fullName evidence="3">CBS domain-containing protein</fullName>
    </recommendedName>
</protein>